<dbReference type="GO" id="GO:0016538">
    <property type="term" value="F:cyclin-dependent protein serine/threonine kinase regulator activity"/>
    <property type="evidence" value="ECO:0000318"/>
    <property type="project" value="GO_Central"/>
</dbReference>
<dbReference type="Gene3D" id="1.10.472.10">
    <property type="entry name" value="Cyclin-like"/>
    <property type="match status" value="2"/>
</dbReference>
<dbReference type="GeneID" id="7447628"/>
<feature type="domain" description="Cyclin-like" evidence="3">
    <location>
        <begin position="68"/>
        <end position="156"/>
    </location>
</feature>
<proteinExistence type="inferred from homology"/>
<dbReference type="SMART" id="SM00385">
    <property type="entry name" value="CYCLIN"/>
    <property type="match status" value="1"/>
</dbReference>
<dbReference type="InParanoid" id="B8BRZ7"/>
<dbReference type="Proteomes" id="UP000001449">
    <property type="component" value="Chromosome 1"/>
</dbReference>
<dbReference type="InterPro" id="IPR039361">
    <property type="entry name" value="Cyclin"/>
</dbReference>
<sequence length="320" mass="35353">MPSLSMITSASTDDAFTAMSALDVADRLSTMQYQESTTYATSNYINDNTADDAIVDKECRVKMSGWTYQVVDFCKFKRSTVAISMSYMDRFLSTDSPSARKGLRDKKVFQLVSMTCLYLAVKLVEPMAMDPSMLAAISHGCYTEDDIESMEQEILSALKWRVNGPTGHDFASHLLTFIQSENTSSSLVDLTTFQVELSVMDYDLSMQKPSVVAMAAILNSVEGISEKQLSAKARFAFLETIATETDMDAFSPEVNAARIRLLNLFKHSSGYELKQVANLTPIICVEKELQSSRIPKEEAGSTSPVCVGKFPRRGSLARCA</sequence>
<dbReference type="RefSeq" id="XP_002286401.1">
    <property type="nucleotide sequence ID" value="XM_002286365.1"/>
</dbReference>
<dbReference type="FunFam" id="1.10.472.10:FF:000093">
    <property type="entry name" value="Predicted protein"/>
    <property type="match status" value="1"/>
</dbReference>
<evidence type="ECO:0000256" key="1">
    <source>
        <dbReference type="ARBA" id="ARBA00023127"/>
    </source>
</evidence>
<dbReference type="KEGG" id="tps:THAPSDRAFT_21001"/>
<feature type="domain" description="Cyclin C-terminal" evidence="4">
    <location>
        <begin position="165"/>
        <end position="282"/>
    </location>
</feature>
<dbReference type="SMART" id="SM01332">
    <property type="entry name" value="Cyclin_C"/>
    <property type="match status" value="1"/>
</dbReference>
<dbReference type="STRING" id="35128.B8BRZ7"/>
<dbReference type="InterPro" id="IPR004367">
    <property type="entry name" value="Cyclin_C-dom"/>
</dbReference>
<dbReference type="eggNOG" id="KOG0656">
    <property type="taxonomic scope" value="Eukaryota"/>
</dbReference>
<organism evidence="5 6">
    <name type="scientific">Thalassiosira pseudonana</name>
    <name type="common">Marine diatom</name>
    <name type="synonym">Cyclotella nana</name>
    <dbReference type="NCBI Taxonomy" id="35128"/>
    <lineage>
        <taxon>Eukaryota</taxon>
        <taxon>Sar</taxon>
        <taxon>Stramenopiles</taxon>
        <taxon>Ochrophyta</taxon>
        <taxon>Bacillariophyta</taxon>
        <taxon>Coscinodiscophyceae</taxon>
        <taxon>Thalassiosirophycidae</taxon>
        <taxon>Thalassiosirales</taxon>
        <taxon>Thalassiosiraceae</taxon>
        <taxon>Thalassiosira</taxon>
    </lineage>
</organism>
<dbReference type="Pfam" id="PF02984">
    <property type="entry name" value="Cyclin_C"/>
    <property type="match status" value="1"/>
</dbReference>
<dbReference type="GO" id="GO:0005737">
    <property type="term" value="C:cytoplasm"/>
    <property type="evidence" value="ECO:0000318"/>
    <property type="project" value="GO_Central"/>
</dbReference>
<evidence type="ECO:0000259" key="3">
    <source>
        <dbReference type="SMART" id="SM00385"/>
    </source>
</evidence>
<evidence type="ECO:0000259" key="4">
    <source>
        <dbReference type="SMART" id="SM01332"/>
    </source>
</evidence>
<dbReference type="Pfam" id="PF00134">
    <property type="entry name" value="Cyclin_N"/>
    <property type="match status" value="1"/>
</dbReference>
<dbReference type="GO" id="GO:0000307">
    <property type="term" value="C:cyclin-dependent protein kinase holoenzyme complex"/>
    <property type="evidence" value="ECO:0000318"/>
    <property type="project" value="GO_Central"/>
</dbReference>
<reference evidence="5 6" key="1">
    <citation type="journal article" date="2004" name="Science">
        <title>The genome of the diatom Thalassiosira pseudonana: ecology, evolution, and metabolism.</title>
        <authorList>
            <person name="Armbrust E.V."/>
            <person name="Berges J.A."/>
            <person name="Bowler C."/>
            <person name="Green B.R."/>
            <person name="Martinez D."/>
            <person name="Putnam N.H."/>
            <person name="Zhou S."/>
            <person name="Allen A.E."/>
            <person name="Apt K.E."/>
            <person name="Bechner M."/>
            <person name="Brzezinski M.A."/>
            <person name="Chaal B.K."/>
            <person name="Chiovitti A."/>
            <person name="Davis A.K."/>
            <person name="Demarest M.S."/>
            <person name="Detter J.C."/>
            <person name="Glavina T."/>
            <person name="Goodstein D."/>
            <person name="Hadi M.Z."/>
            <person name="Hellsten U."/>
            <person name="Hildebrand M."/>
            <person name="Jenkins B.D."/>
            <person name="Jurka J."/>
            <person name="Kapitonov V.V."/>
            <person name="Kroger N."/>
            <person name="Lau W.W."/>
            <person name="Lane T.W."/>
            <person name="Larimer F.W."/>
            <person name="Lippmeier J.C."/>
            <person name="Lucas S."/>
            <person name="Medina M."/>
            <person name="Montsant A."/>
            <person name="Obornik M."/>
            <person name="Parker M.S."/>
            <person name="Palenik B."/>
            <person name="Pazour G.J."/>
            <person name="Richardson P.M."/>
            <person name="Rynearson T.A."/>
            <person name="Saito M.A."/>
            <person name="Schwartz D.C."/>
            <person name="Thamatrakoln K."/>
            <person name="Valentin K."/>
            <person name="Vardi A."/>
            <person name="Wilkerson F.P."/>
            <person name="Rokhsar D.S."/>
        </authorList>
    </citation>
    <scope>NUCLEOTIDE SEQUENCE [LARGE SCALE GENOMIC DNA]</scope>
    <source>
        <strain evidence="5 6">CCMP1335</strain>
    </source>
</reference>
<dbReference type="EMBL" id="CM000638">
    <property type="protein sequence ID" value="EED96042.1"/>
    <property type="molecule type" value="Genomic_DNA"/>
</dbReference>
<keyword evidence="6" id="KW-1185">Reference proteome</keyword>
<reference evidence="5 6" key="2">
    <citation type="journal article" date="2008" name="Nature">
        <title>The Phaeodactylum genome reveals the evolutionary history of diatom genomes.</title>
        <authorList>
            <person name="Bowler C."/>
            <person name="Allen A.E."/>
            <person name="Badger J.H."/>
            <person name="Grimwood J."/>
            <person name="Jabbari K."/>
            <person name="Kuo A."/>
            <person name="Maheswari U."/>
            <person name="Martens C."/>
            <person name="Maumus F."/>
            <person name="Otillar R.P."/>
            <person name="Rayko E."/>
            <person name="Salamov A."/>
            <person name="Vandepoele K."/>
            <person name="Beszteri B."/>
            <person name="Gruber A."/>
            <person name="Heijde M."/>
            <person name="Katinka M."/>
            <person name="Mock T."/>
            <person name="Valentin K."/>
            <person name="Verret F."/>
            <person name="Berges J.A."/>
            <person name="Brownlee C."/>
            <person name="Cadoret J.P."/>
            <person name="Chiovitti A."/>
            <person name="Choi C.J."/>
            <person name="Coesel S."/>
            <person name="De Martino A."/>
            <person name="Detter J.C."/>
            <person name="Durkin C."/>
            <person name="Falciatore A."/>
            <person name="Fournet J."/>
            <person name="Haruta M."/>
            <person name="Huysman M.J."/>
            <person name="Jenkins B.D."/>
            <person name="Jiroutova K."/>
            <person name="Jorgensen R.E."/>
            <person name="Joubert Y."/>
            <person name="Kaplan A."/>
            <person name="Kroger N."/>
            <person name="Kroth P.G."/>
            <person name="La Roche J."/>
            <person name="Lindquist E."/>
            <person name="Lommer M."/>
            <person name="Martin-Jezequel V."/>
            <person name="Lopez P.J."/>
            <person name="Lucas S."/>
            <person name="Mangogna M."/>
            <person name="McGinnis K."/>
            <person name="Medlin L.K."/>
            <person name="Montsant A."/>
            <person name="Oudot-Le Secq M.P."/>
            <person name="Napoli C."/>
            <person name="Obornik M."/>
            <person name="Parker M.S."/>
            <person name="Petit J.L."/>
            <person name="Porcel B.M."/>
            <person name="Poulsen N."/>
            <person name="Robison M."/>
            <person name="Rychlewski L."/>
            <person name="Rynearson T.A."/>
            <person name="Schmutz J."/>
            <person name="Shapiro H."/>
            <person name="Siaut M."/>
            <person name="Stanley M."/>
            <person name="Sussman M.R."/>
            <person name="Taylor A.R."/>
            <person name="Vardi A."/>
            <person name="von Dassow P."/>
            <person name="Vyverman W."/>
            <person name="Willis A."/>
            <person name="Wyrwicz L.S."/>
            <person name="Rokhsar D.S."/>
            <person name="Weissenbach J."/>
            <person name="Armbrust E.V."/>
            <person name="Green B.R."/>
            <person name="Van de Peer Y."/>
            <person name="Grigoriev I.V."/>
        </authorList>
    </citation>
    <scope>NUCLEOTIDE SEQUENCE [LARGE SCALE GENOMIC DNA]</scope>
    <source>
        <strain evidence="5 6">CCMP1335</strain>
    </source>
</reference>
<protein>
    <recommendedName>
        <fullName evidence="7">Cyclin-like domain-containing protein</fullName>
    </recommendedName>
</protein>
<dbReference type="GO" id="GO:0000082">
    <property type="term" value="P:G1/S transition of mitotic cell cycle"/>
    <property type="evidence" value="ECO:0000318"/>
    <property type="project" value="GO_Central"/>
</dbReference>
<dbReference type="InterPro" id="IPR036915">
    <property type="entry name" value="Cyclin-like_sf"/>
</dbReference>
<accession>B8BRZ7</accession>
<evidence type="ECO:0000313" key="6">
    <source>
        <dbReference type="Proteomes" id="UP000001449"/>
    </source>
</evidence>
<evidence type="ECO:0008006" key="7">
    <source>
        <dbReference type="Google" id="ProtNLM"/>
    </source>
</evidence>
<dbReference type="AlphaFoldDB" id="B8BRZ7"/>
<dbReference type="PaxDb" id="35128-Thaps21001"/>
<dbReference type="OMA" id="CTFRRET"/>
<dbReference type="HOGENOM" id="CLU_067459_1_0_1"/>
<dbReference type="InterPro" id="IPR013763">
    <property type="entry name" value="Cyclin-like_dom"/>
</dbReference>
<comment type="similarity">
    <text evidence="2">Belongs to the cyclin family.</text>
</comment>
<dbReference type="GO" id="GO:0005634">
    <property type="term" value="C:nucleus"/>
    <property type="evidence" value="ECO:0000318"/>
    <property type="project" value="GO_Central"/>
</dbReference>
<evidence type="ECO:0000313" key="5">
    <source>
        <dbReference type="EMBL" id="EED96042.1"/>
    </source>
</evidence>
<dbReference type="SUPFAM" id="SSF47954">
    <property type="entry name" value="Cyclin-like"/>
    <property type="match status" value="1"/>
</dbReference>
<dbReference type="FunFam" id="1.10.472.10:FF:000227">
    <property type="entry name" value="Cyclin protein"/>
    <property type="match status" value="1"/>
</dbReference>
<name>B8BRZ7_THAPS</name>
<dbReference type="InterPro" id="IPR006671">
    <property type="entry name" value="Cyclin_N"/>
</dbReference>
<evidence type="ECO:0000256" key="2">
    <source>
        <dbReference type="RuleBase" id="RU000383"/>
    </source>
</evidence>
<dbReference type="PANTHER" id="PTHR10177">
    <property type="entry name" value="CYCLINS"/>
    <property type="match status" value="1"/>
</dbReference>
<keyword evidence="1 2" id="KW-0195">Cyclin</keyword>
<gene>
    <name evidence="5" type="ORF">THAPSDRAFT_21001</name>
</gene>